<reference evidence="1" key="1">
    <citation type="submission" date="2021-03" db="EMBL/GenBank/DDBJ databases">
        <title>Genomic Encyclopedia of Type Strains, Phase IV (KMG-IV): sequencing the most valuable type-strain genomes for metagenomic binning, comparative biology and taxonomic classification.</title>
        <authorList>
            <person name="Goeker M."/>
        </authorList>
    </citation>
    <scope>NUCLEOTIDE SEQUENCE</scope>
    <source>
        <strain evidence="1">DSM 23564</strain>
    </source>
</reference>
<evidence type="ECO:0000313" key="1">
    <source>
        <dbReference type="EMBL" id="MBP1921831.1"/>
    </source>
</evidence>
<dbReference type="AlphaFoldDB" id="A0A8T4GEE1"/>
<dbReference type="Proteomes" id="UP000823588">
    <property type="component" value="Unassembled WGS sequence"/>
</dbReference>
<gene>
    <name evidence="1" type="ORF">J2751_000828</name>
</gene>
<comment type="caution">
    <text evidence="1">The sequence shown here is derived from an EMBL/GenBank/DDBJ whole genome shotgun (WGS) entry which is preliminary data.</text>
</comment>
<keyword evidence="2" id="KW-1185">Reference proteome</keyword>
<accession>A0A8T4GEE1</accession>
<evidence type="ECO:0000313" key="2">
    <source>
        <dbReference type="Proteomes" id="UP000823588"/>
    </source>
</evidence>
<name>A0A8T4GEE1_9EURY</name>
<dbReference type="InterPro" id="IPR058376">
    <property type="entry name" value="DUF8063"/>
</dbReference>
<protein>
    <submittedName>
        <fullName evidence="1">Uncharacterized protein</fullName>
    </submittedName>
</protein>
<dbReference type="OrthoDB" id="269681at2157"/>
<dbReference type="Pfam" id="PF26259">
    <property type="entry name" value="DUF8063"/>
    <property type="match status" value="1"/>
</dbReference>
<sequence length="193" mass="19880">MTRSIRLVVVIGVVTLAAVVGFGLAGGASAQEDPTDANVTDVIESDSEADTLANQEEIRLESSTTLVGWEFADDQLRVAVEADRPTRVSMSDDTAGIGEAGATRVPVSTERVFDGTTVLVFPVEEFGGGHAATVGAGGESVRLSTDMDASGDDPFQYFGGESGLFSGMGLAVLTSLGGAGYVLWREDSGVIKA</sequence>
<organism evidence="1 2">
    <name type="scientific">Halorubrum alkaliphilum</name>
    <dbReference type="NCBI Taxonomy" id="261290"/>
    <lineage>
        <taxon>Archaea</taxon>
        <taxon>Methanobacteriati</taxon>
        <taxon>Methanobacteriota</taxon>
        <taxon>Stenosarchaea group</taxon>
        <taxon>Halobacteria</taxon>
        <taxon>Halobacteriales</taxon>
        <taxon>Haloferacaceae</taxon>
        <taxon>Halorubrum</taxon>
    </lineage>
</organism>
<dbReference type="RefSeq" id="WP_209483423.1">
    <property type="nucleotide sequence ID" value="NZ_JAGGKQ010000004.1"/>
</dbReference>
<proteinExistence type="predicted"/>
<dbReference type="EMBL" id="JAGGKQ010000004">
    <property type="protein sequence ID" value="MBP1921831.1"/>
    <property type="molecule type" value="Genomic_DNA"/>
</dbReference>